<evidence type="ECO:0000256" key="2">
    <source>
        <dbReference type="PROSITE-ProRule" id="PRU00335"/>
    </source>
</evidence>
<dbReference type="EMBL" id="JAIWIU010000047">
    <property type="protein sequence ID" value="MCA2016126.1"/>
    <property type="molecule type" value="Genomic_DNA"/>
</dbReference>
<protein>
    <submittedName>
        <fullName evidence="4">TetR family transcriptional regulator</fullName>
    </submittedName>
</protein>
<gene>
    <name evidence="4" type="ORF">LDJ79_08390</name>
</gene>
<dbReference type="InterPro" id="IPR009057">
    <property type="entry name" value="Homeodomain-like_sf"/>
</dbReference>
<dbReference type="Pfam" id="PF17926">
    <property type="entry name" value="TetR_C_21"/>
    <property type="match status" value="1"/>
</dbReference>
<evidence type="ECO:0000313" key="5">
    <source>
        <dbReference type="Proteomes" id="UP001199044"/>
    </source>
</evidence>
<feature type="DNA-binding region" description="H-T-H motif" evidence="2">
    <location>
        <begin position="31"/>
        <end position="50"/>
    </location>
</feature>
<evidence type="ECO:0000313" key="4">
    <source>
        <dbReference type="EMBL" id="MCA2016126.1"/>
    </source>
</evidence>
<name>A0ABS7YKF6_9VIBR</name>
<proteinExistence type="predicted"/>
<dbReference type="SUPFAM" id="SSF46689">
    <property type="entry name" value="Homeodomain-like"/>
    <property type="match status" value="1"/>
</dbReference>
<dbReference type="PANTHER" id="PTHR30328:SF54">
    <property type="entry name" value="HTH-TYPE TRANSCRIPTIONAL REPRESSOR SCO4008"/>
    <property type="match status" value="1"/>
</dbReference>
<dbReference type="InterPro" id="IPR041467">
    <property type="entry name" value="Sco4008_C"/>
</dbReference>
<dbReference type="Gene3D" id="1.10.357.10">
    <property type="entry name" value="Tetracycline Repressor, domain 2"/>
    <property type="match status" value="1"/>
</dbReference>
<organism evidence="4 5">
    <name type="scientific">Vibrio tritonius</name>
    <dbReference type="NCBI Taxonomy" id="1435069"/>
    <lineage>
        <taxon>Bacteria</taxon>
        <taxon>Pseudomonadati</taxon>
        <taxon>Pseudomonadota</taxon>
        <taxon>Gammaproteobacteria</taxon>
        <taxon>Vibrionales</taxon>
        <taxon>Vibrionaceae</taxon>
        <taxon>Vibrio</taxon>
    </lineage>
</organism>
<evidence type="ECO:0000256" key="1">
    <source>
        <dbReference type="ARBA" id="ARBA00023125"/>
    </source>
</evidence>
<dbReference type="PROSITE" id="PS50977">
    <property type="entry name" value="HTH_TETR_2"/>
    <property type="match status" value="1"/>
</dbReference>
<keyword evidence="5" id="KW-1185">Reference proteome</keyword>
<feature type="domain" description="HTH tetR-type" evidence="3">
    <location>
        <begin position="8"/>
        <end position="68"/>
    </location>
</feature>
<dbReference type="Pfam" id="PF00440">
    <property type="entry name" value="TetR_N"/>
    <property type="match status" value="1"/>
</dbReference>
<dbReference type="InterPro" id="IPR036271">
    <property type="entry name" value="Tet_transcr_reg_TetR-rel_C_sf"/>
</dbReference>
<reference evidence="5" key="1">
    <citation type="submission" date="2023-07" db="EMBL/GenBank/DDBJ databases">
        <title>Molecular identification of indigenous halophilic bacteria isolated from red sea cost, biodegradation of synthetic dyes and assessment of degraded metabolite toxicity.</title>
        <authorList>
            <person name="Chaieb K."/>
            <person name="Altayb H.N."/>
        </authorList>
    </citation>
    <scope>NUCLEOTIDE SEQUENCE [LARGE SCALE GENOMIC DNA]</scope>
    <source>
        <strain evidence="5">K20</strain>
    </source>
</reference>
<keyword evidence="1 2" id="KW-0238">DNA-binding</keyword>
<dbReference type="RefSeq" id="WP_225250256.1">
    <property type="nucleotide sequence ID" value="NZ_JAIWIU010000047.1"/>
</dbReference>
<dbReference type="InterPro" id="IPR050109">
    <property type="entry name" value="HTH-type_TetR-like_transc_reg"/>
</dbReference>
<evidence type="ECO:0000259" key="3">
    <source>
        <dbReference type="PROSITE" id="PS50977"/>
    </source>
</evidence>
<dbReference type="SUPFAM" id="SSF48498">
    <property type="entry name" value="Tetracyclin repressor-like, C-terminal domain"/>
    <property type="match status" value="1"/>
</dbReference>
<accession>A0ABS7YKF6</accession>
<dbReference type="PRINTS" id="PR00455">
    <property type="entry name" value="HTHTETR"/>
</dbReference>
<dbReference type="InterPro" id="IPR001647">
    <property type="entry name" value="HTH_TetR"/>
</dbReference>
<dbReference type="Proteomes" id="UP001199044">
    <property type="component" value="Unassembled WGS sequence"/>
</dbReference>
<sequence>MHNLTKAEKTQMRILKAATKEFSTFGIAGARVDRIAEQAKANKSLIYNYFGNKEKLFEAVLKYHLDDVYKSVPFNAYDLPEYAANLFESAMDHPYLMKLVMWNGLEPEHTWPLGEDLSLEKQTIAIHEQQVNGTISSDYKAEFILTVILTMASAWTDANPFGKSILSNPENHRSTLKKLIYSLVKSMI</sequence>
<comment type="caution">
    <text evidence="4">The sequence shown here is derived from an EMBL/GenBank/DDBJ whole genome shotgun (WGS) entry which is preliminary data.</text>
</comment>
<dbReference type="PANTHER" id="PTHR30328">
    <property type="entry name" value="TRANSCRIPTIONAL REPRESSOR"/>
    <property type="match status" value="1"/>
</dbReference>